<reference evidence="1" key="1">
    <citation type="journal article" date="2019" name="Sci. Rep.">
        <title>Draft genome of Tanacetum cinerariifolium, the natural source of mosquito coil.</title>
        <authorList>
            <person name="Yamashiro T."/>
            <person name="Shiraishi A."/>
            <person name="Satake H."/>
            <person name="Nakayama K."/>
        </authorList>
    </citation>
    <scope>NUCLEOTIDE SEQUENCE</scope>
</reference>
<comment type="caution">
    <text evidence="1">The sequence shown here is derived from an EMBL/GenBank/DDBJ whole genome shotgun (WGS) entry which is preliminary data.</text>
</comment>
<organism evidence="1">
    <name type="scientific">Tanacetum cinerariifolium</name>
    <name type="common">Dalmatian daisy</name>
    <name type="synonym">Chrysanthemum cinerariifolium</name>
    <dbReference type="NCBI Taxonomy" id="118510"/>
    <lineage>
        <taxon>Eukaryota</taxon>
        <taxon>Viridiplantae</taxon>
        <taxon>Streptophyta</taxon>
        <taxon>Embryophyta</taxon>
        <taxon>Tracheophyta</taxon>
        <taxon>Spermatophyta</taxon>
        <taxon>Magnoliopsida</taxon>
        <taxon>eudicotyledons</taxon>
        <taxon>Gunneridae</taxon>
        <taxon>Pentapetalae</taxon>
        <taxon>asterids</taxon>
        <taxon>campanulids</taxon>
        <taxon>Asterales</taxon>
        <taxon>Asteraceae</taxon>
        <taxon>Asteroideae</taxon>
        <taxon>Anthemideae</taxon>
        <taxon>Anthemidinae</taxon>
        <taxon>Tanacetum</taxon>
    </lineage>
</organism>
<gene>
    <name evidence="1" type="ORF">Tci_885182</name>
</gene>
<feature type="non-terminal residue" evidence="1">
    <location>
        <position position="1"/>
    </location>
</feature>
<sequence length="129" mass="14353">DDENEVVEPDVDVHLFGISMDLPFDNIGVTNLVPNDVLEGDNVNVINADGFDSDLSNDDETNDYRRRSEKFTTSKEAKDSVYLHSIKSKRNLKLYKNDSVRIRAKCDGKVLVFTMSQGTGPTGLVDQVA</sequence>
<name>A0A699TTG6_TANCI</name>
<dbReference type="EMBL" id="BKCJ011270898">
    <property type="protein sequence ID" value="GFD13213.1"/>
    <property type="molecule type" value="Genomic_DNA"/>
</dbReference>
<keyword evidence="1" id="KW-0808">Transferase</keyword>
<dbReference type="AlphaFoldDB" id="A0A699TTG6"/>
<protein>
    <submittedName>
        <fullName evidence="1">Shikimate O-hydroxycinnamoyltransferase</fullName>
    </submittedName>
</protein>
<accession>A0A699TTG6</accession>
<evidence type="ECO:0000313" key="1">
    <source>
        <dbReference type="EMBL" id="GFD13213.1"/>
    </source>
</evidence>
<dbReference type="GO" id="GO:0016740">
    <property type="term" value="F:transferase activity"/>
    <property type="evidence" value="ECO:0007669"/>
    <property type="project" value="UniProtKB-KW"/>
</dbReference>
<proteinExistence type="predicted"/>